<keyword evidence="2" id="KW-1185">Reference proteome</keyword>
<dbReference type="OrthoDB" id="6375801at2759"/>
<dbReference type="EMBL" id="OU893336">
    <property type="protein sequence ID" value="CAG9792730.1"/>
    <property type="molecule type" value="Genomic_DNA"/>
</dbReference>
<reference evidence="1" key="1">
    <citation type="submission" date="2021-12" db="EMBL/GenBank/DDBJ databases">
        <authorList>
            <person name="King R."/>
        </authorList>
    </citation>
    <scope>NUCLEOTIDE SEQUENCE</scope>
</reference>
<organism evidence="1 2">
    <name type="scientific">Diatraea saccharalis</name>
    <name type="common">sugarcane borer</name>
    <dbReference type="NCBI Taxonomy" id="40085"/>
    <lineage>
        <taxon>Eukaryota</taxon>
        <taxon>Metazoa</taxon>
        <taxon>Ecdysozoa</taxon>
        <taxon>Arthropoda</taxon>
        <taxon>Hexapoda</taxon>
        <taxon>Insecta</taxon>
        <taxon>Pterygota</taxon>
        <taxon>Neoptera</taxon>
        <taxon>Endopterygota</taxon>
        <taxon>Lepidoptera</taxon>
        <taxon>Glossata</taxon>
        <taxon>Ditrysia</taxon>
        <taxon>Pyraloidea</taxon>
        <taxon>Crambidae</taxon>
        <taxon>Crambinae</taxon>
        <taxon>Diatraea</taxon>
    </lineage>
</organism>
<reference evidence="1" key="2">
    <citation type="submission" date="2022-10" db="EMBL/GenBank/DDBJ databases">
        <authorList>
            <consortium name="ENA_rothamsted_submissions"/>
            <consortium name="culmorum"/>
            <person name="King R."/>
        </authorList>
    </citation>
    <scope>NUCLEOTIDE SEQUENCE</scope>
</reference>
<sequence length="159" mass="18133">MMSLSCFCSNFCPHFHLGDIRYPQKQNKLDVAAVYTDSEEDVPNAMVAQTSIHLINSSYIDNADIPMSVKNGDFILVEYQINNKKYRYAGVCSSDFDEEGDIRVTFLKVSNEAGTLFKINDMSDVKWEQILTILPVPNILMKGNRVLYEFSKPVDVFEK</sequence>
<proteinExistence type="predicted"/>
<protein>
    <submittedName>
        <fullName evidence="1">Uncharacterized protein</fullName>
    </submittedName>
</protein>
<gene>
    <name evidence="1" type="ORF">DIATSA_LOCUS10240</name>
</gene>
<accession>A0A9N9WI66</accession>
<evidence type="ECO:0000313" key="1">
    <source>
        <dbReference type="EMBL" id="CAG9792730.1"/>
    </source>
</evidence>
<dbReference type="Proteomes" id="UP001153714">
    <property type="component" value="Chromosome 5"/>
</dbReference>
<name>A0A9N9WI66_9NEOP</name>
<evidence type="ECO:0000313" key="2">
    <source>
        <dbReference type="Proteomes" id="UP001153714"/>
    </source>
</evidence>
<dbReference type="AlphaFoldDB" id="A0A9N9WI66"/>